<reference evidence="2 4" key="2">
    <citation type="submission" date="2018-08" db="EMBL/GenBank/DDBJ databases">
        <title>Genetic Globetrotter - A new plasmid hitch-hiking vast phylogenetic and geographic distances.</title>
        <authorList>
            <person name="Vollmers J."/>
            <person name="Petersen J."/>
        </authorList>
    </citation>
    <scope>NUCLEOTIDE SEQUENCE [LARGE SCALE GENOMIC DNA]</scope>
    <source>
        <strain evidence="2 4">DSM 26383</strain>
    </source>
</reference>
<keyword evidence="3" id="KW-1185">Reference proteome</keyword>
<dbReference type="PATRIC" id="fig|540747.5.peg.1147"/>
<gene>
    <name evidence="2" type="ORF">RIdsm_04185</name>
    <name evidence="1" type="ORF">XM52_17070</name>
</gene>
<dbReference type="STRING" id="540747.SAMN04488031_105201"/>
<dbReference type="RefSeq" id="WP_057817727.1">
    <property type="nucleotide sequence ID" value="NZ_CP031598.1"/>
</dbReference>
<protein>
    <submittedName>
        <fullName evidence="1">Uncharacterized protein</fullName>
    </submittedName>
</protein>
<dbReference type="Proteomes" id="UP000325785">
    <property type="component" value="Chromosome"/>
</dbReference>
<evidence type="ECO:0000313" key="1">
    <source>
        <dbReference type="EMBL" id="KRS16615.1"/>
    </source>
</evidence>
<dbReference type="KEGG" id="rid:RIdsm_04185"/>
<evidence type="ECO:0000313" key="3">
    <source>
        <dbReference type="Proteomes" id="UP000051401"/>
    </source>
</evidence>
<dbReference type="AlphaFoldDB" id="A0A0T5P5U6"/>
<evidence type="ECO:0000313" key="2">
    <source>
        <dbReference type="EMBL" id="QEW28355.1"/>
    </source>
</evidence>
<dbReference type="EMBL" id="CP031598">
    <property type="protein sequence ID" value="QEW28355.1"/>
    <property type="molecule type" value="Genomic_DNA"/>
</dbReference>
<organism evidence="1 3">
    <name type="scientific">Roseovarius indicus</name>
    <dbReference type="NCBI Taxonomy" id="540747"/>
    <lineage>
        <taxon>Bacteria</taxon>
        <taxon>Pseudomonadati</taxon>
        <taxon>Pseudomonadota</taxon>
        <taxon>Alphaproteobacteria</taxon>
        <taxon>Rhodobacterales</taxon>
        <taxon>Roseobacteraceae</taxon>
        <taxon>Roseovarius</taxon>
    </lineage>
</organism>
<accession>A0A0T5P5U6</accession>
<dbReference type="Proteomes" id="UP000051401">
    <property type="component" value="Unassembled WGS sequence"/>
</dbReference>
<dbReference type="EMBL" id="LAXI01000012">
    <property type="protein sequence ID" value="KRS16615.1"/>
    <property type="molecule type" value="Genomic_DNA"/>
</dbReference>
<sequence>MSEQHLTDLLNGLQRIHWTFVEELPGDDYRYSGYWIVARPDGSRQLTLKFHGMSKCGGFCHPMDGAYACDVAEFPGIGVYFGSANEAWKNRLATFIEDVRRLPD</sequence>
<proteinExistence type="predicted"/>
<name>A0A0T5P5U6_9RHOB</name>
<reference evidence="1 3" key="1">
    <citation type="submission" date="2015-04" db="EMBL/GenBank/DDBJ databases">
        <title>The draft genome sequence of Roseovarius indicus B108T.</title>
        <authorList>
            <person name="Li G."/>
            <person name="Lai Q."/>
            <person name="Shao Z."/>
            <person name="Yan P."/>
        </authorList>
    </citation>
    <scope>NUCLEOTIDE SEQUENCE [LARGE SCALE GENOMIC DNA]</scope>
    <source>
        <strain evidence="1 3">B108</strain>
    </source>
</reference>
<evidence type="ECO:0000313" key="4">
    <source>
        <dbReference type="Proteomes" id="UP000325785"/>
    </source>
</evidence>